<evidence type="ECO:0000313" key="1">
    <source>
        <dbReference type="EMBL" id="KAG8646468.1"/>
    </source>
</evidence>
<sequence length="119" mass="13560">MHRIHHLYIPRANTYHLIRKSMAGLQYHFFPTDFYYPRPPPSTTTTTTKPAVVPMQTQKEDDKKKPNAMQEKENSRSLPQLSCSISALPSAPSTIVKGQSKHKTVLDNIASNYWDFGSN</sequence>
<evidence type="ECO:0000313" key="2">
    <source>
        <dbReference type="Proteomes" id="UP000091857"/>
    </source>
</evidence>
<dbReference type="Proteomes" id="UP000091857">
    <property type="component" value="Chromosome 9"/>
</dbReference>
<protein>
    <submittedName>
        <fullName evidence="1">Uncharacterized protein</fullName>
    </submittedName>
</protein>
<organism evidence="1 2">
    <name type="scientific">Manihot esculenta</name>
    <name type="common">Cassava</name>
    <name type="synonym">Jatropha manihot</name>
    <dbReference type="NCBI Taxonomy" id="3983"/>
    <lineage>
        <taxon>Eukaryota</taxon>
        <taxon>Viridiplantae</taxon>
        <taxon>Streptophyta</taxon>
        <taxon>Embryophyta</taxon>
        <taxon>Tracheophyta</taxon>
        <taxon>Spermatophyta</taxon>
        <taxon>Magnoliopsida</taxon>
        <taxon>eudicotyledons</taxon>
        <taxon>Gunneridae</taxon>
        <taxon>Pentapetalae</taxon>
        <taxon>rosids</taxon>
        <taxon>fabids</taxon>
        <taxon>Malpighiales</taxon>
        <taxon>Euphorbiaceae</taxon>
        <taxon>Crotonoideae</taxon>
        <taxon>Manihoteae</taxon>
        <taxon>Manihot</taxon>
    </lineage>
</organism>
<proteinExistence type="predicted"/>
<comment type="caution">
    <text evidence="1">The sequence shown here is derived from an EMBL/GenBank/DDBJ whole genome shotgun (WGS) entry which is preliminary data.</text>
</comment>
<gene>
    <name evidence="1" type="ORF">MANES_09G009400v8</name>
</gene>
<accession>A0ACB7H1F2</accession>
<name>A0ACB7H1F2_MANES</name>
<keyword evidence="2" id="KW-1185">Reference proteome</keyword>
<dbReference type="EMBL" id="CM004395">
    <property type="protein sequence ID" value="KAG8646468.1"/>
    <property type="molecule type" value="Genomic_DNA"/>
</dbReference>
<reference evidence="2" key="1">
    <citation type="journal article" date="2016" name="Nat. Biotechnol.">
        <title>Sequencing wild and cultivated cassava and related species reveals extensive interspecific hybridization and genetic diversity.</title>
        <authorList>
            <person name="Bredeson J.V."/>
            <person name="Lyons J.B."/>
            <person name="Prochnik S.E."/>
            <person name="Wu G.A."/>
            <person name="Ha C.M."/>
            <person name="Edsinger-Gonzales E."/>
            <person name="Grimwood J."/>
            <person name="Schmutz J."/>
            <person name="Rabbi I.Y."/>
            <person name="Egesi C."/>
            <person name="Nauluvula P."/>
            <person name="Lebot V."/>
            <person name="Ndunguru J."/>
            <person name="Mkamilo G."/>
            <person name="Bart R.S."/>
            <person name="Setter T.L."/>
            <person name="Gleadow R.M."/>
            <person name="Kulakow P."/>
            <person name="Ferguson M.E."/>
            <person name="Rounsley S."/>
            <person name="Rokhsar D.S."/>
        </authorList>
    </citation>
    <scope>NUCLEOTIDE SEQUENCE [LARGE SCALE GENOMIC DNA]</scope>
    <source>
        <strain evidence="2">cv. AM560-2</strain>
    </source>
</reference>